<proteinExistence type="predicted"/>
<dbReference type="OrthoDB" id="574114at2"/>
<dbReference type="EMBL" id="QXDL01000078">
    <property type="protein sequence ID" value="RIH84179.1"/>
    <property type="molecule type" value="Genomic_DNA"/>
</dbReference>
<reference evidence="3 4" key="1">
    <citation type="submission" date="2018-08" db="EMBL/GenBank/DDBJ databases">
        <title>Meiothermus terrae DSM 26712 genome sequencing project.</title>
        <authorList>
            <person name="Da Costa M.S."/>
            <person name="Albuquerque L."/>
            <person name="Raposo P."/>
            <person name="Froufe H.J.C."/>
            <person name="Barroso C.S."/>
            <person name="Egas C."/>
        </authorList>
    </citation>
    <scope>NUCLEOTIDE SEQUENCE [LARGE SCALE GENOMIC DNA]</scope>
    <source>
        <strain evidence="3 4">DSM 26712</strain>
    </source>
</reference>
<feature type="transmembrane region" description="Helical" evidence="1">
    <location>
        <begin position="12"/>
        <end position="33"/>
    </location>
</feature>
<keyword evidence="4" id="KW-1185">Reference proteome</keyword>
<dbReference type="Pfam" id="PF12158">
    <property type="entry name" value="DUF3592"/>
    <property type="match status" value="1"/>
</dbReference>
<evidence type="ECO:0000313" key="3">
    <source>
        <dbReference type="EMBL" id="RIH84179.1"/>
    </source>
</evidence>
<keyword evidence="1" id="KW-1133">Transmembrane helix</keyword>
<dbReference type="RefSeq" id="WP_119315136.1">
    <property type="nucleotide sequence ID" value="NZ_QXDL01000078.1"/>
</dbReference>
<keyword evidence="1" id="KW-0812">Transmembrane</keyword>
<dbReference type="AlphaFoldDB" id="A0A399EMA0"/>
<sequence length="161" mass="18100">MGKSQDTTFFGLSPTVCFVITLYLMAWTVFTLLTLETLYNYAVARGYAATEGVIEDITISSAPRGSSSRVLEYAYEVGGKTYRNRKPSVGPVDTDALARRWPEGTRVTVYYDPRDPRRAVLIRDLSLSHGWGWPLFVLITLSPLPLWPLLRRYAFARPSGS</sequence>
<dbReference type="Proteomes" id="UP000265715">
    <property type="component" value="Unassembled WGS sequence"/>
</dbReference>
<accession>A0A399EMA0</accession>
<protein>
    <recommendedName>
        <fullName evidence="2">DUF3592 domain-containing protein</fullName>
    </recommendedName>
</protein>
<evidence type="ECO:0000259" key="2">
    <source>
        <dbReference type="Pfam" id="PF12158"/>
    </source>
</evidence>
<comment type="caution">
    <text evidence="3">The sequence shown here is derived from an EMBL/GenBank/DDBJ whole genome shotgun (WGS) entry which is preliminary data.</text>
</comment>
<dbReference type="InterPro" id="IPR021994">
    <property type="entry name" value="DUF3592"/>
</dbReference>
<evidence type="ECO:0000313" key="4">
    <source>
        <dbReference type="Proteomes" id="UP000265715"/>
    </source>
</evidence>
<organism evidence="3 4">
    <name type="scientific">Calidithermus terrae</name>
    <dbReference type="NCBI Taxonomy" id="1408545"/>
    <lineage>
        <taxon>Bacteria</taxon>
        <taxon>Thermotogati</taxon>
        <taxon>Deinococcota</taxon>
        <taxon>Deinococci</taxon>
        <taxon>Thermales</taxon>
        <taxon>Thermaceae</taxon>
        <taxon>Calidithermus</taxon>
    </lineage>
</organism>
<name>A0A399EMA0_9DEIN</name>
<gene>
    <name evidence="3" type="ORF">Mterra_02049</name>
</gene>
<feature type="transmembrane region" description="Helical" evidence="1">
    <location>
        <begin position="131"/>
        <end position="150"/>
    </location>
</feature>
<evidence type="ECO:0000256" key="1">
    <source>
        <dbReference type="SAM" id="Phobius"/>
    </source>
</evidence>
<feature type="domain" description="DUF3592" evidence="2">
    <location>
        <begin position="50"/>
        <end position="125"/>
    </location>
</feature>
<keyword evidence="1" id="KW-0472">Membrane</keyword>